<evidence type="ECO:0000313" key="3">
    <source>
        <dbReference type="EMBL" id="RLV62457.1"/>
    </source>
</evidence>
<dbReference type="GO" id="GO:0030018">
    <property type="term" value="C:Z disc"/>
    <property type="evidence" value="ECO:0007669"/>
    <property type="project" value="InterPro"/>
</dbReference>
<dbReference type="Proteomes" id="UP000276834">
    <property type="component" value="Unassembled WGS sequence"/>
</dbReference>
<dbReference type="InterPro" id="IPR013998">
    <property type="entry name" value="Nebulin-like"/>
</dbReference>
<dbReference type="PRINTS" id="PR00510">
    <property type="entry name" value="NEBULIN"/>
</dbReference>
<dbReference type="SMART" id="SM00227">
    <property type="entry name" value="NEBU"/>
    <property type="match status" value="4"/>
</dbReference>
<reference evidence="3 4" key="1">
    <citation type="journal article" date="2018" name="Proc. R. Soc. B">
        <title>A non-coding region near Follistatin controls head colour polymorphism in the Gouldian finch.</title>
        <authorList>
            <person name="Toomey M.B."/>
            <person name="Marques C.I."/>
            <person name="Andrade P."/>
            <person name="Araujo P.M."/>
            <person name="Sabatino S."/>
            <person name="Gazda M.A."/>
            <person name="Afonso S."/>
            <person name="Lopes R.J."/>
            <person name="Corbo J.C."/>
            <person name="Carneiro M."/>
        </authorList>
    </citation>
    <scope>NUCLEOTIDE SEQUENCE [LARGE SCALE GENOMIC DNA]</scope>
    <source>
        <strain evidence="3">Red01</strain>
        <tissue evidence="3">Muscle</tissue>
    </source>
</reference>
<dbReference type="GO" id="GO:0051015">
    <property type="term" value="F:actin filament binding"/>
    <property type="evidence" value="ECO:0007669"/>
    <property type="project" value="InterPro"/>
</dbReference>
<dbReference type="PANTHER" id="PTHR11039">
    <property type="entry name" value="NEBULIN"/>
    <property type="match status" value="1"/>
</dbReference>
<organism evidence="3 4">
    <name type="scientific">Chloebia gouldiae</name>
    <name type="common">Gouldian finch</name>
    <name type="synonym">Erythrura gouldiae</name>
    <dbReference type="NCBI Taxonomy" id="44316"/>
    <lineage>
        <taxon>Eukaryota</taxon>
        <taxon>Metazoa</taxon>
        <taxon>Chordata</taxon>
        <taxon>Craniata</taxon>
        <taxon>Vertebrata</taxon>
        <taxon>Euteleostomi</taxon>
        <taxon>Archelosauria</taxon>
        <taxon>Archosauria</taxon>
        <taxon>Dinosauria</taxon>
        <taxon>Saurischia</taxon>
        <taxon>Theropoda</taxon>
        <taxon>Coelurosauria</taxon>
        <taxon>Aves</taxon>
        <taxon>Neognathae</taxon>
        <taxon>Neoaves</taxon>
        <taxon>Telluraves</taxon>
        <taxon>Australaves</taxon>
        <taxon>Passeriformes</taxon>
        <taxon>Passeroidea</taxon>
        <taxon>Passeridae</taxon>
        <taxon>Chloebia</taxon>
    </lineage>
</organism>
<keyword evidence="2" id="KW-0009">Actin-binding</keyword>
<keyword evidence="1" id="KW-0677">Repeat</keyword>
<dbReference type="PROSITE" id="PS51216">
    <property type="entry name" value="NEBULIN"/>
    <property type="match status" value="1"/>
</dbReference>
<evidence type="ECO:0000256" key="1">
    <source>
        <dbReference type="ARBA" id="ARBA00022737"/>
    </source>
</evidence>
<comment type="caution">
    <text evidence="3">The sequence shown here is derived from an EMBL/GenBank/DDBJ whole genome shotgun (WGS) entry which is preliminary data.</text>
</comment>
<accession>A0A3L8Q543</accession>
<protein>
    <submittedName>
        <fullName evidence="3">Uncharacterized protein</fullName>
    </submittedName>
</protein>
<dbReference type="OrthoDB" id="9295290at2759"/>
<keyword evidence="4" id="KW-1185">Reference proteome</keyword>
<dbReference type="EMBL" id="QUSF01007389">
    <property type="protein sequence ID" value="RLV62457.1"/>
    <property type="molecule type" value="Genomic_DNA"/>
</dbReference>
<dbReference type="Pfam" id="PF00880">
    <property type="entry name" value="Nebulin"/>
    <property type="match status" value="1"/>
</dbReference>
<dbReference type="AlphaFoldDB" id="A0A3L8Q543"/>
<evidence type="ECO:0000256" key="2">
    <source>
        <dbReference type="ARBA" id="ARBA00023203"/>
    </source>
</evidence>
<dbReference type="PANTHER" id="PTHR11039:SF65">
    <property type="entry name" value="NEBULIN"/>
    <property type="match status" value="1"/>
</dbReference>
<dbReference type="InterPro" id="IPR055297">
    <property type="entry name" value="NEBU/NEBL"/>
</dbReference>
<dbReference type="GO" id="GO:0071691">
    <property type="term" value="P:cardiac muscle thin filament assembly"/>
    <property type="evidence" value="ECO:0007669"/>
    <property type="project" value="TreeGrafter"/>
</dbReference>
<sequence>MHVAKIQSDREYKKDFEKSKTRFSSPVDMLGIVLAKKCQQLVSDADYRHYLHQWICLPDQNDVIHAKQAYDLQSDVTKKAGEILSDKIYRQRPDTIKFTSVTDSLEMVLAKQNADTMNKVSPAPS</sequence>
<name>A0A3L8Q543_CHLGU</name>
<dbReference type="InterPro" id="IPR000900">
    <property type="entry name" value="Nebulin_repeat"/>
</dbReference>
<evidence type="ECO:0000313" key="4">
    <source>
        <dbReference type="Proteomes" id="UP000276834"/>
    </source>
</evidence>
<gene>
    <name evidence="3" type="ORF">DV515_00019298</name>
</gene>
<feature type="non-terminal residue" evidence="3">
    <location>
        <position position="125"/>
    </location>
</feature>
<proteinExistence type="predicted"/>